<gene>
    <name evidence="5" type="ORF">NAS2_1651</name>
</gene>
<evidence type="ECO:0000313" key="5">
    <source>
        <dbReference type="EMBL" id="BBE43021.1"/>
    </source>
</evidence>
<keyword evidence="2" id="KW-0689">Ribosomal protein</keyword>
<dbReference type="GO" id="GO:1990904">
    <property type="term" value="C:ribonucleoprotein complex"/>
    <property type="evidence" value="ECO:0007669"/>
    <property type="project" value="UniProtKB-KW"/>
</dbReference>
<comment type="similarity">
    <text evidence="1">Belongs to the eukaryotic ribosomal protein eL33 family.</text>
</comment>
<keyword evidence="3" id="KW-0687">Ribonucleoprotein</keyword>
<evidence type="ECO:0000256" key="3">
    <source>
        <dbReference type="ARBA" id="ARBA00023274"/>
    </source>
</evidence>
<reference evidence="5 6" key="1">
    <citation type="journal article" date="2019" name="ISME J.">
        <title>Isolation and characterization of a thermophilic sulfur- and iron-reducing thaumarchaeote from a terrestrial acidic hot spring.</title>
        <authorList>
            <person name="Kato S."/>
            <person name="Itoh T."/>
            <person name="Yuki M."/>
            <person name="Nagamori M."/>
            <person name="Ohnishi M."/>
            <person name="Uematsu K."/>
            <person name="Suzuki K."/>
            <person name="Takashina T."/>
            <person name="Ohkuma M."/>
        </authorList>
    </citation>
    <scope>NUCLEOTIDE SEQUENCE [LARGE SCALE GENOMIC DNA]</scope>
    <source>
        <strain evidence="5 6">NAS-02</strain>
    </source>
</reference>
<dbReference type="SUPFAM" id="SSF50447">
    <property type="entry name" value="Translation proteins"/>
    <property type="match status" value="1"/>
</dbReference>
<dbReference type="EMBL" id="AP018732">
    <property type="protein sequence ID" value="BBE43021.1"/>
    <property type="molecule type" value="Genomic_DNA"/>
</dbReference>
<dbReference type="AlphaFoldDB" id="A0A4P2VFT8"/>
<evidence type="ECO:0000256" key="2">
    <source>
        <dbReference type="ARBA" id="ARBA00022980"/>
    </source>
</evidence>
<dbReference type="InterPro" id="IPR038661">
    <property type="entry name" value="Ribosomal_eL33_sf"/>
</dbReference>
<dbReference type="InterPro" id="IPR001780">
    <property type="entry name" value="Ribosomal_eL33"/>
</dbReference>
<dbReference type="GO" id="GO:0005840">
    <property type="term" value="C:ribosome"/>
    <property type="evidence" value="ECO:0007669"/>
    <property type="project" value="UniProtKB-KW"/>
</dbReference>
<dbReference type="Pfam" id="PF01247">
    <property type="entry name" value="Ribosomal_L35Ae"/>
    <property type="match status" value="1"/>
</dbReference>
<evidence type="ECO:0000313" key="6">
    <source>
        <dbReference type="Proteomes" id="UP000509448"/>
    </source>
</evidence>
<dbReference type="Gene3D" id="2.40.10.190">
    <property type="entry name" value="translation elongation factor selb, chain A, domain 4"/>
    <property type="match status" value="1"/>
</dbReference>
<evidence type="ECO:0000256" key="4">
    <source>
        <dbReference type="ARBA" id="ARBA00035543"/>
    </source>
</evidence>
<accession>A0A4P2VFT8</accession>
<dbReference type="Proteomes" id="UP000509448">
    <property type="component" value="Chromosome"/>
</dbReference>
<protein>
    <recommendedName>
        <fullName evidence="4">50S ribosomal protein L35Ae</fullName>
    </recommendedName>
</protein>
<dbReference type="KEGG" id="ccai:NAS2_1651"/>
<dbReference type="GO" id="GO:0003735">
    <property type="term" value="F:structural constituent of ribosome"/>
    <property type="evidence" value="ECO:0007669"/>
    <property type="project" value="InterPro"/>
</dbReference>
<dbReference type="GO" id="GO:0006412">
    <property type="term" value="P:translation"/>
    <property type="evidence" value="ECO:0007669"/>
    <property type="project" value="InterPro"/>
</dbReference>
<dbReference type="InterPro" id="IPR009000">
    <property type="entry name" value="Transl_B-barrel_sf"/>
</dbReference>
<name>A0A4P2VFT8_9ARCH</name>
<organism evidence="5 6">
    <name type="scientific">Conexivisphaera calida</name>
    <dbReference type="NCBI Taxonomy" id="1874277"/>
    <lineage>
        <taxon>Archaea</taxon>
        <taxon>Nitrososphaerota</taxon>
        <taxon>Conexivisphaeria</taxon>
        <taxon>Conexivisphaerales</taxon>
        <taxon>Conexivisphaeraceae</taxon>
        <taxon>Conexivisphaera</taxon>
    </lineage>
</organism>
<proteinExistence type="inferred from homology"/>
<evidence type="ECO:0000256" key="1">
    <source>
        <dbReference type="ARBA" id="ARBA00009269"/>
    </source>
</evidence>
<keyword evidence="6" id="KW-1185">Reference proteome</keyword>
<sequence length="94" mass="10480">MGPSMRAIIVGYRRGPGKIYQDVALVRVLSWDRSTDLRGWNVVAVDAKGNRYEGIVIRRHGNGDVVRVRFKPNLPGQMIGHPVDMQPGPNMKAN</sequence>